<dbReference type="SUPFAM" id="SSF54211">
    <property type="entry name" value="Ribosomal protein S5 domain 2-like"/>
    <property type="match status" value="1"/>
</dbReference>
<evidence type="ECO:0000256" key="2">
    <source>
        <dbReference type="ARBA" id="ARBA00022679"/>
    </source>
</evidence>
<accession>A0A6I9SHK7</accession>
<keyword evidence="5" id="KW-0067">ATP-binding</keyword>
<proteinExistence type="predicted"/>
<keyword evidence="6" id="KW-1185">Reference proteome</keyword>
<evidence type="ECO:0000256" key="1">
    <source>
        <dbReference type="ARBA" id="ARBA00022605"/>
    </source>
</evidence>
<dbReference type="RefSeq" id="XP_010943888.1">
    <property type="nucleotide sequence ID" value="XM_010945586.1"/>
</dbReference>
<keyword evidence="2" id="KW-0808">Transferase</keyword>
<evidence type="ECO:0000313" key="6">
    <source>
        <dbReference type="Proteomes" id="UP000504607"/>
    </source>
</evidence>
<evidence type="ECO:0000256" key="4">
    <source>
        <dbReference type="ARBA" id="ARBA00022777"/>
    </source>
</evidence>
<dbReference type="GO" id="GO:0008652">
    <property type="term" value="P:amino acid biosynthetic process"/>
    <property type="evidence" value="ECO:0007669"/>
    <property type="project" value="UniProtKB-KW"/>
</dbReference>
<dbReference type="AlphaFoldDB" id="A0A6I9SHK7"/>
<evidence type="ECO:0000313" key="7">
    <source>
        <dbReference type="RefSeq" id="XP_010943888.1"/>
    </source>
</evidence>
<evidence type="ECO:0000256" key="5">
    <source>
        <dbReference type="ARBA" id="ARBA00022840"/>
    </source>
</evidence>
<dbReference type="OrthoDB" id="195231at2759"/>
<dbReference type="PANTHER" id="PTHR20861:SF1">
    <property type="entry name" value="HOMOSERINE KINASE"/>
    <property type="match status" value="1"/>
</dbReference>
<organism evidence="6 7">
    <name type="scientific">Elaeis guineensis var. tenera</name>
    <name type="common">Oil palm</name>
    <dbReference type="NCBI Taxonomy" id="51953"/>
    <lineage>
        <taxon>Eukaryota</taxon>
        <taxon>Viridiplantae</taxon>
        <taxon>Streptophyta</taxon>
        <taxon>Embryophyta</taxon>
        <taxon>Tracheophyta</taxon>
        <taxon>Spermatophyta</taxon>
        <taxon>Magnoliopsida</taxon>
        <taxon>Liliopsida</taxon>
        <taxon>Arecaceae</taxon>
        <taxon>Arecoideae</taxon>
        <taxon>Cocoseae</taxon>
        <taxon>Elaeidinae</taxon>
        <taxon>Elaeis</taxon>
    </lineage>
</organism>
<dbReference type="Proteomes" id="UP000504607">
    <property type="component" value="Unplaced"/>
</dbReference>
<reference evidence="7" key="1">
    <citation type="submission" date="2025-08" db="UniProtKB">
        <authorList>
            <consortium name="RefSeq"/>
        </authorList>
    </citation>
    <scope>IDENTIFICATION</scope>
</reference>
<keyword evidence="1" id="KW-0028">Amino-acid biosynthesis</keyword>
<dbReference type="InterPro" id="IPR014721">
    <property type="entry name" value="Ribsml_uS5_D2-typ_fold_subgr"/>
</dbReference>
<dbReference type="Gene3D" id="3.30.230.10">
    <property type="match status" value="1"/>
</dbReference>
<dbReference type="InParanoid" id="A0A6I9SHK7"/>
<dbReference type="GO" id="GO:0005524">
    <property type="term" value="F:ATP binding"/>
    <property type="evidence" value="ECO:0007669"/>
    <property type="project" value="UniProtKB-KW"/>
</dbReference>
<dbReference type="GO" id="GO:0016301">
    <property type="term" value="F:kinase activity"/>
    <property type="evidence" value="ECO:0007669"/>
    <property type="project" value="UniProtKB-KW"/>
</dbReference>
<protein>
    <submittedName>
        <fullName evidence="7">Homoserine kinase-like</fullName>
    </submittedName>
</protein>
<name>A0A6I9SHK7_ELAGV</name>
<dbReference type="PANTHER" id="PTHR20861">
    <property type="entry name" value="HOMOSERINE/4-DIPHOSPHOCYTIDYL-2-C-METHYL-D-ERYTHRITOL KINASE"/>
    <property type="match status" value="1"/>
</dbReference>
<evidence type="ECO:0000256" key="3">
    <source>
        <dbReference type="ARBA" id="ARBA00022741"/>
    </source>
</evidence>
<gene>
    <name evidence="7" type="primary">LOC105061515</name>
</gene>
<sequence length="195" mass="20533">MTGAPKRPLPAFCLVTTFAPATVTNLSPGFDFLDCPINGIGDIVIVAVDPAAPIETLSISSISDITASAAKVSRDPLWNYADIIDIATMQALGVGSFGLSLHLKKGLSFDNGLSSSITSTAAAVVTVNGLFGGSLSSSELVLIGLHPSTILPPLLRSRCRSHHRSLPPPLCHCPKDDLVVVRLVIVNFFYIILLE</sequence>
<keyword evidence="4" id="KW-0418">Kinase</keyword>
<keyword evidence="3" id="KW-0547">Nucleotide-binding</keyword>
<dbReference type="InterPro" id="IPR020568">
    <property type="entry name" value="Ribosomal_Su5_D2-typ_SF"/>
</dbReference>